<sequence length="114" mass="11713">MPDISEVIATAVLAVPGVADLHSGSFGQVASYLPGRSVTGVRVRPDVTDIHVVLFWGVPVLEAAERVRTAVVPLIEGVSARIDVTVEDVIGREPGGPGTSIALPADPGTRPATP</sequence>
<protein>
    <recommendedName>
        <fullName evidence="4">Asp23/Gls24 family envelope stress response protein</fullName>
    </recommendedName>
</protein>
<dbReference type="Proteomes" id="UP001501074">
    <property type="component" value="Unassembled WGS sequence"/>
</dbReference>
<evidence type="ECO:0000256" key="1">
    <source>
        <dbReference type="SAM" id="MobiDB-lite"/>
    </source>
</evidence>
<evidence type="ECO:0000313" key="3">
    <source>
        <dbReference type="Proteomes" id="UP001501074"/>
    </source>
</evidence>
<dbReference type="RefSeq" id="WP_231485096.1">
    <property type="nucleotide sequence ID" value="NZ_BAAAZO010000002.1"/>
</dbReference>
<evidence type="ECO:0000313" key="2">
    <source>
        <dbReference type="EMBL" id="GAA3602745.1"/>
    </source>
</evidence>
<proteinExistence type="predicted"/>
<evidence type="ECO:0008006" key="4">
    <source>
        <dbReference type="Google" id="ProtNLM"/>
    </source>
</evidence>
<name>A0ABP6ZBS2_9ACTN</name>
<reference evidence="3" key="1">
    <citation type="journal article" date="2019" name="Int. J. Syst. Evol. Microbiol.">
        <title>The Global Catalogue of Microorganisms (GCM) 10K type strain sequencing project: providing services to taxonomists for standard genome sequencing and annotation.</title>
        <authorList>
            <consortium name="The Broad Institute Genomics Platform"/>
            <consortium name="The Broad Institute Genome Sequencing Center for Infectious Disease"/>
            <person name="Wu L."/>
            <person name="Ma J."/>
        </authorList>
    </citation>
    <scope>NUCLEOTIDE SEQUENCE [LARGE SCALE GENOMIC DNA]</scope>
    <source>
        <strain evidence="3">JCM 16902</strain>
    </source>
</reference>
<feature type="region of interest" description="Disordered" evidence="1">
    <location>
        <begin position="91"/>
        <end position="114"/>
    </location>
</feature>
<comment type="caution">
    <text evidence="2">The sequence shown here is derived from an EMBL/GenBank/DDBJ whole genome shotgun (WGS) entry which is preliminary data.</text>
</comment>
<accession>A0ABP6ZBS2</accession>
<organism evidence="2 3">
    <name type="scientific">Kineosporia mesophila</name>
    <dbReference type="NCBI Taxonomy" id="566012"/>
    <lineage>
        <taxon>Bacteria</taxon>
        <taxon>Bacillati</taxon>
        <taxon>Actinomycetota</taxon>
        <taxon>Actinomycetes</taxon>
        <taxon>Kineosporiales</taxon>
        <taxon>Kineosporiaceae</taxon>
        <taxon>Kineosporia</taxon>
    </lineage>
</organism>
<keyword evidence="3" id="KW-1185">Reference proteome</keyword>
<gene>
    <name evidence="2" type="ORF">GCM10022223_18140</name>
</gene>
<dbReference type="EMBL" id="BAAAZO010000002">
    <property type="protein sequence ID" value="GAA3602745.1"/>
    <property type="molecule type" value="Genomic_DNA"/>
</dbReference>